<accession>A0A0D0BPF6</accession>
<feature type="domain" description="DUF6570" evidence="1">
    <location>
        <begin position="327"/>
        <end position="390"/>
    </location>
</feature>
<organism evidence="2 3">
    <name type="scientific">Collybiopsis luxurians FD-317 M1</name>
    <dbReference type="NCBI Taxonomy" id="944289"/>
    <lineage>
        <taxon>Eukaryota</taxon>
        <taxon>Fungi</taxon>
        <taxon>Dikarya</taxon>
        <taxon>Basidiomycota</taxon>
        <taxon>Agaricomycotina</taxon>
        <taxon>Agaricomycetes</taxon>
        <taxon>Agaricomycetidae</taxon>
        <taxon>Agaricales</taxon>
        <taxon>Marasmiineae</taxon>
        <taxon>Omphalotaceae</taxon>
        <taxon>Collybiopsis</taxon>
        <taxon>Collybiopsis luxurians</taxon>
    </lineage>
</organism>
<evidence type="ECO:0000259" key="1">
    <source>
        <dbReference type="Pfam" id="PF20209"/>
    </source>
</evidence>
<dbReference type="HOGENOM" id="CLU_700309_0_0_1"/>
<dbReference type="InterPro" id="IPR046700">
    <property type="entry name" value="DUF6570"/>
</dbReference>
<proteinExistence type="predicted"/>
<name>A0A0D0BPF6_9AGAR</name>
<evidence type="ECO:0000313" key="3">
    <source>
        <dbReference type="Proteomes" id="UP000053593"/>
    </source>
</evidence>
<dbReference type="EMBL" id="KN834794">
    <property type="protein sequence ID" value="KIK56956.1"/>
    <property type="molecule type" value="Genomic_DNA"/>
</dbReference>
<dbReference type="AlphaFoldDB" id="A0A0D0BPF6"/>
<keyword evidence="3" id="KW-1185">Reference proteome</keyword>
<dbReference type="Proteomes" id="UP000053593">
    <property type="component" value="Unassembled WGS sequence"/>
</dbReference>
<sequence>MLSSWSSLHSSMPSYSWNVLPASTSSSHSCLTPTDKTVPNCNDTVIAQSSNPNTLPSSPKSLLPLLSHSDFVCVSIDNKHYIFNSLKPLFSMLRADNLHNLISFHVNISVWTDEGCQKSVAVLCSDLMNHQCEQLCLIKMTHANGAGFFHTTPLSESDFALSAKALRHKGTNVSRSHKCKADNDALSLAANKKFKADKPPLISLSKHSELISDADDWLEILSCDEKQQILQEEFDANSNNTIHCFECSVCGTLSPAGESTLIPCSKLDISLLNAAVQELQEKSFQPEIQSFNTDSIENGCFHLCSLCKHDVHYDNPHSRGPRHFIAIPVRSYANGLWTGTVPEALQGLTFLEEPCIAQASATRCMFKLELGPTGQYASRGNVCVLPQDPGPLLS</sequence>
<reference evidence="2 3" key="1">
    <citation type="submission" date="2014-04" db="EMBL/GenBank/DDBJ databases">
        <title>Evolutionary Origins and Diversification of the Mycorrhizal Mutualists.</title>
        <authorList>
            <consortium name="DOE Joint Genome Institute"/>
            <consortium name="Mycorrhizal Genomics Consortium"/>
            <person name="Kohler A."/>
            <person name="Kuo A."/>
            <person name="Nagy L.G."/>
            <person name="Floudas D."/>
            <person name="Copeland A."/>
            <person name="Barry K.W."/>
            <person name="Cichocki N."/>
            <person name="Veneault-Fourrey C."/>
            <person name="LaButti K."/>
            <person name="Lindquist E.A."/>
            <person name="Lipzen A."/>
            <person name="Lundell T."/>
            <person name="Morin E."/>
            <person name="Murat C."/>
            <person name="Riley R."/>
            <person name="Ohm R."/>
            <person name="Sun H."/>
            <person name="Tunlid A."/>
            <person name="Henrissat B."/>
            <person name="Grigoriev I.V."/>
            <person name="Hibbett D.S."/>
            <person name="Martin F."/>
        </authorList>
    </citation>
    <scope>NUCLEOTIDE SEQUENCE [LARGE SCALE GENOMIC DNA]</scope>
    <source>
        <strain evidence="2 3">FD-317 M1</strain>
    </source>
</reference>
<gene>
    <name evidence="2" type="ORF">GYMLUDRAFT_87171</name>
</gene>
<evidence type="ECO:0000313" key="2">
    <source>
        <dbReference type="EMBL" id="KIK56956.1"/>
    </source>
</evidence>
<protein>
    <recommendedName>
        <fullName evidence="1">DUF6570 domain-containing protein</fullName>
    </recommendedName>
</protein>
<dbReference type="Pfam" id="PF20209">
    <property type="entry name" value="DUF6570"/>
    <property type="match status" value="1"/>
</dbReference>
<dbReference type="OrthoDB" id="10550504at2759"/>